<dbReference type="EMBL" id="JAVLET010000003">
    <property type="protein sequence ID" value="KAL0471579.1"/>
    <property type="molecule type" value="Genomic_DNA"/>
</dbReference>
<comment type="caution">
    <text evidence="2">The sequence shown here is derived from an EMBL/GenBank/DDBJ whole genome shotgun (WGS) entry which is preliminary data.</text>
</comment>
<name>A0ABR3DFY2_NEUIN</name>
<reference evidence="2 3" key="1">
    <citation type="submission" date="2023-09" db="EMBL/GenBank/DDBJ databases">
        <title>Multi-omics analysis of a traditional fermented food reveals byproduct-associated fungal strains for waste-to-food upcycling.</title>
        <authorList>
            <consortium name="Lawrence Berkeley National Laboratory"/>
            <person name="Rekdal V.M."/>
            <person name="Villalobos-Escobedo J.M."/>
            <person name="Rodriguez-Valeron N."/>
            <person name="Garcia M.O."/>
            <person name="Vasquez D.P."/>
            <person name="Damayanti I."/>
            <person name="Sorensen P.M."/>
            <person name="Baidoo E.E."/>
            <person name="De Carvalho A.C."/>
            <person name="Riley R."/>
            <person name="Lipzen A."/>
            <person name="He G."/>
            <person name="Yan M."/>
            <person name="Haridas S."/>
            <person name="Daum C."/>
            <person name="Yoshinaga Y."/>
            <person name="Ng V."/>
            <person name="Grigoriev I.V."/>
            <person name="Munk R."/>
            <person name="Nuraida L."/>
            <person name="Wijaya C.H."/>
            <person name="Morales P.-C."/>
            <person name="Keasling J.D."/>
        </authorList>
    </citation>
    <scope>NUCLEOTIDE SEQUENCE [LARGE SCALE GENOMIC DNA]</scope>
    <source>
        <strain evidence="2 3">FGSC 2613</strain>
    </source>
</reference>
<sequence length="100" mass="11120">MVGLLLAMLPSPCFAALGQWASGIELSRPIDLFTNEGIGGCANSVLQRKPATMLMFPSSNVLTVQRNATFRVELPIRHLSWSRGRRIWIEGVEGRENPRK</sequence>
<proteinExistence type="predicted"/>
<organism evidence="2 3">
    <name type="scientific">Neurospora intermedia</name>
    <dbReference type="NCBI Taxonomy" id="5142"/>
    <lineage>
        <taxon>Eukaryota</taxon>
        <taxon>Fungi</taxon>
        <taxon>Dikarya</taxon>
        <taxon>Ascomycota</taxon>
        <taxon>Pezizomycotina</taxon>
        <taxon>Sordariomycetes</taxon>
        <taxon>Sordariomycetidae</taxon>
        <taxon>Sordariales</taxon>
        <taxon>Sordariaceae</taxon>
        <taxon>Neurospora</taxon>
    </lineage>
</organism>
<keyword evidence="1" id="KW-0732">Signal</keyword>
<evidence type="ECO:0000313" key="2">
    <source>
        <dbReference type="EMBL" id="KAL0471579.1"/>
    </source>
</evidence>
<evidence type="ECO:0000313" key="3">
    <source>
        <dbReference type="Proteomes" id="UP001451303"/>
    </source>
</evidence>
<feature type="signal peptide" evidence="1">
    <location>
        <begin position="1"/>
        <end position="15"/>
    </location>
</feature>
<dbReference type="Proteomes" id="UP001451303">
    <property type="component" value="Unassembled WGS sequence"/>
</dbReference>
<evidence type="ECO:0000256" key="1">
    <source>
        <dbReference type="SAM" id="SignalP"/>
    </source>
</evidence>
<keyword evidence="3" id="KW-1185">Reference proteome</keyword>
<accession>A0ABR3DFY2</accession>
<gene>
    <name evidence="2" type="ORF">QR685DRAFT_519524</name>
</gene>
<feature type="chain" id="PRO_5045992957" evidence="1">
    <location>
        <begin position="16"/>
        <end position="100"/>
    </location>
</feature>
<protein>
    <submittedName>
        <fullName evidence="2">Uncharacterized protein</fullName>
    </submittedName>
</protein>